<feature type="transmembrane region" description="Helical" evidence="5">
    <location>
        <begin position="214"/>
        <end position="238"/>
    </location>
</feature>
<sequence>MGIITILWEKWVEFRRDFYKITLAAMIAPLMYLVVFGMGIQTISHGEPYLNFLIPGVVSLTTMNGSFNAIAQNLNVQRLYEKAFDQVLISPTPLWQFIAGQIIGGSLRGFYAGGVILVLTMPIDTGLIFNGWSFLVMFLNGAVFSAIGVVVSFLAKNHADVPRFSNYIIMPMAYLCNTFFSTEKLPGFLGKFVSALPLSQTSHMIRSISAGEGFAMSGIAILMTYLIVFTAIASWFIYKKKNL</sequence>
<dbReference type="AlphaFoldDB" id="A0A173WY53"/>
<protein>
    <recommendedName>
        <fullName evidence="5">Transport permease protein</fullName>
    </recommendedName>
</protein>
<keyword evidence="4 5" id="KW-0472">Membrane</keyword>
<evidence type="ECO:0000256" key="2">
    <source>
        <dbReference type="ARBA" id="ARBA00022692"/>
    </source>
</evidence>
<evidence type="ECO:0000313" key="21">
    <source>
        <dbReference type="Proteomes" id="UP000285839"/>
    </source>
</evidence>
<accession>A0A173WY53</accession>
<dbReference type="EMBL" id="QSHL01000001">
    <property type="protein sequence ID" value="RHC10060.1"/>
    <property type="molecule type" value="Genomic_DNA"/>
</dbReference>
<evidence type="ECO:0000256" key="3">
    <source>
        <dbReference type="ARBA" id="ARBA00022989"/>
    </source>
</evidence>
<comment type="caution">
    <text evidence="5">Lacks conserved residue(s) required for the propagation of feature annotation.</text>
</comment>
<dbReference type="EMBL" id="CYZD01000001">
    <property type="protein sequence ID" value="CUN43846.1"/>
    <property type="molecule type" value="Genomic_DNA"/>
</dbReference>
<dbReference type="PIRSF" id="PIRSF006648">
    <property type="entry name" value="DrrB"/>
    <property type="match status" value="1"/>
</dbReference>
<dbReference type="PANTHER" id="PTHR43332:SF2">
    <property type="entry name" value="INNER MEMBRANE TRANSPORT PERMEASE YADH"/>
    <property type="match status" value="1"/>
</dbReference>
<evidence type="ECO:0000313" key="22">
    <source>
        <dbReference type="Proteomes" id="UP000293506"/>
    </source>
</evidence>
<keyword evidence="5" id="KW-1003">Cell membrane</keyword>
<reference evidence="16 17" key="2">
    <citation type="submission" date="2018-08" db="EMBL/GenBank/DDBJ databases">
        <title>A genome reference for cultivated species of the human gut microbiota.</title>
        <authorList>
            <person name="Zou Y."/>
            <person name="Xue W."/>
            <person name="Luo G."/>
        </authorList>
    </citation>
    <scope>NUCLEOTIDE SEQUENCE [LARGE SCALE GENOMIC DNA]</scope>
    <source>
        <strain evidence="11 18">AF14-23</strain>
        <strain evidence="10 21">AF25-21</strain>
        <strain evidence="9 19">AF29-2BH</strain>
        <strain evidence="13 20">AM29-25AC</strain>
        <strain evidence="12 17">AM37-4AC</strain>
        <strain evidence="8 16">OM06-11AA</strain>
    </source>
</reference>
<dbReference type="GO" id="GO:0140359">
    <property type="term" value="F:ABC-type transporter activity"/>
    <property type="evidence" value="ECO:0007669"/>
    <property type="project" value="InterPro"/>
</dbReference>
<dbReference type="Pfam" id="PF01061">
    <property type="entry name" value="ABC2_membrane"/>
    <property type="match status" value="1"/>
</dbReference>
<dbReference type="EMBL" id="QSJW01000002">
    <property type="protein sequence ID" value="RHE14791.1"/>
    <property type="molecule type" value="Genomic_DNA"/>
</dbReference>
<dbReference type="GO" id="GO:0043190">
    <property type="term" value="C:ATP-binding cassette (ABC) transporter complex"/>
    <property type="evidence" value="ECO:0007669"/>
    <property type="project" value="InterPro"/>
</dbReference>
<feature type="transmembrane region" description="Helical" evidence="5">
    <location>
        <begin position="135"/>
        <end position="155"/>
    </location>
</feature>
<comment type="similarity">
    <text evidence="5">Belongs to the ABC-2 integral membrane protein family.</text>
</comment>
<dbReference type="Proteomes" id="UP000285839">
    <property type="component" value="Unassembled WGS sequence"/>
</dbReference>
<evidence type="ECO:0000313" key="15">
    <source>
        <dbReference type="Proteomes" id="UP000095409"/>
    </source>
</evidence>
<comment type="subcellular location">
    <subcellularLocation>
        <location evidence="5">Cell membrane</location>
        <topology evidence="5">Multi-pass membrane protein</topology>
    </subcellularLocation>
    <subcellularLocation>
        <location evidence="1">Membrane</location>
        <topology evidence="1">Multi-pass membrane protein</topology>
    </subcellularLocation>
</comment>
<keyword evidence="5" id="KW-0813">Transport</keyword>
<evidence type="ECO:0000256" key="5">
    <source>
        <dbReference type="RuleBase" id="RU361157"/>
    </source>
</evidence>
<reference evidence="7 15" key="1">
    <citation type="submission" date="2015-09" db="EMBL/GenBank/DDBJ databases">
        <authorList>
            <consortium name="Pathogen Informatics"/>
        </authorList>
    </citation>
    <scope>NUCLEOTIDE SEQUENCE [LARGE SCALE GENOMIC DNA]</scope>
    <source>
        <strain evidence="7 15">2789STDY5608837</strain>
    </source>
</reference>
<evidence type="ECO:0000259" key="6">
    <source>
        <dbReference type="PROSITE" id="PS51012"/>
    </source>
</evidence>
<dbReference type="Proteomes" id="UP000293506">
    <property type="component" value="Unassembled WGS sequence"/>
</dbReference>
<evidence type="ECO:0000313" key="7">
    <source>
        <dbReference type="EMBL" id="CUN43846.1"/>
    </source>
</evidence>
<dbReference type="EMBL" id="QSUB01000001">
    <property type="protein sequence ID" value="RGN07216.1"/>
    <property type="molecule type" value="Genomic_DNA"/>
</dbReference>
<keyword evidence="3 5" id="KW-1133">Transmembrane helix</keyword>
<organism evidence="7 15">
    <name type="scientific">Blautia obeum</name>
    <dbReference type="NCBI Taxonomy" id="40520"/>
    <lineage>
        <taxon>Bacteria</taxon>
        <taxon>Bacillati</taxon>
        <taxon>Bacillota</taxon>
        <taxon>Clostridia</taxon>
        <taxon>Lachnospirales</taxon>
        <taxon>Lachnospiraceae</taxon>
        <taxon>Blautia</taxon>
    </lineage>
</organism>
<evidence type="ECO:0000313" key="14">
    <source>
        <dbReference type="EMBL" id="RYT68102.1"/>
    </source>
</evidence>
<feature type="domain" description="ABC transmembrane type-2" evidence="6">
    <location>
        <begin position="16"/>
        <end position="240"/>
    </location>
</feature>
<evidence type="ECO:0000313" key="9">
    <source>
        <dbReference type="EMBL" id="RGQ06006.1"/>
    </source>
</evidence>
<dbReference type="InterPro" id="IPR052522">
    <property type="entry name" value="ABC-2_transport_permease"/>
</dbReference>
<proteinExistence type="inferred from homology"/>
<evidence type="ECO:0000313" key="13">
    <source>
        <dbReference type="EMBL" id="RHE14791.1"/>
    </source>
</evidence>
<evidence type="ECO:0000313" key="16">
    <source>
        <dbReference type="Proteomes" id="UP000261222"/>
    </source>
</evidence>
<dbReference type="Proteomes" id="UP000261222">
    <property type="component" value="Unassembled WGS sequence"/>
</dbReference>
<gene>
    <name evidence="7" type="primary">yadH</name>
    <name evidence="13" type="ORF">DW767_03140</name>
    <name evidence="12" type="ORF">DW859_01190</name>
    <name evidence="11" type="ORF">DWW07_03600</name>
    <name evidence="10" type="ORF">DWY46_04385</name>
    <name evidence="9" type="ORF">DWZ12_05930</name>
    <name evidence="8" type="ORF">DXB81_01415</name>
    <name evidence="14" type="ORF">EAI82_02545</name>
    <name evidence="7" type="ORF">ERS852394_00232</name>
</gene>
<evidence type="ECO:0000313" key="19">
    <source>
        <dbReference type="Proteomes" id="UP000283585"/>
    </source>
</evidence>
<keyword evidence="2 5" id="KW-0812">Transmembrane</keyword>
<name>A0A173WY53_9FIRM</name>
<evidence type="ECO:0000256" key="4">
    <source>
        <dbReference type="ARBA" id="ARBA00023136"/>
    </source>
</evidence>
<dbReference type="PRINTS" id="PR00164">
    <property type="entry name" value="ABC2TRNSPORT"/>
</dbReference>
<dbReference type="EMBL" id="QRSS01000005">
    <property type="protein sequence ID" value="RGQ06006.1"/>
    <property type="molecule type" value="Genomic_DNA"/>
</dbReference>
<dbReference type="InterPro" id="IPR047817">
    <property type="entry name" value="ABC2_TM_bact-type"/>
</dbReference>
<dbReference type="EMBL" id="QRZI01000002">
    <property type="protein sequence ID" value="RGV65646.1"/>
    <property type="molecule type" value="Genomic_DNA"/>
</dbReference>
<dbReference type="Proteomes" id="UP000265808">
    <property type="component" value="Unassembled WGS sequence"/>
</dbReference>
<dbReference type="EMBL" id="RCXQ01000002">
    <property type="protein sequence ID" value="RYT68102.1"/>
    <property type="molecule type" value="Genomic_DNA"/>
</dbReference>
<dbReference type="InterPro" id="IPR000412">
    <property type="entry name" value="ABC_2_transport"/>
</dbReference>
<feature type="transmembrane region" description="Helical" evidence="5">
    <location>
        <begin position="21"/>
        <end position="43"/>
    </location>
</feature>
<evidence type="ECO:0000313" key="17">
    <source>
        <dbReference type="Proteomes" id="UP000265808"/>
    </source>
</evidence>
<dbReference type="Proteomes" id="UP000284644">
    <property type="component" value="Unassembled WGS sequence"/>
</dbReference>
<dbReference type="RefSeq" id="WP_055065473.1">
    <property type="nucleotide sequence ID" value="NZ_CYZD01000001.1"/>
</dbReference>
<dbReference type="EMBL" id="QRUH01000002">
    <property type="protein sequence ID" value="RGR50629.1"/>
    <property type="molecule type" value="Genomic_DNA"/>
</dbReference>
<evidence type="ECO:0000313" key="12">
    <source>
        <dbReference type="EMBL" id="RHC10060.1"/>
    </source>
</evidence>
<dbReference type="InterPro" id="IPR013525">
    <property type="entry name" value="ABC2_TM"/>
</dbReference>
<dbReference type="PANTHER" id="PTHR43332">
    <property type="entry name" value="INNER MEMBRANE TRANSPORT PERMEASE YADH-RELATED"/>
    <property type="match status" value="1"/>
</dbReference>
<dbReference type="Proteomes" id="UP000265828">
    <property type="component" value="Unassembled WGS sequence"/>
</dbReference>
<evidence type="ECO:0000313" key="8">
    <source>
        <dbReference type="EMBL" id="RGN07216.1"/>
    </source>
</evidence>
<evidence type="ECO:0000256" key="1">
    <source>
        <dbReference type="ARBA" id="ARBA00004141"/>
    </source>
</evidence>
<dbReference type="PROSITE" id="PS51012">
    <property type="entry name" value="ABC_TM2"/>
    <property type="match status" value="1"/>
</dbReference>
<reference evidence="14 22" key="3">
    <citation type="journal article" date="2019" name="Science, e1252229">
        <title>Invertible promoters mediate bacterial phase variation, antibiotic resistance, and host adaptation in the gut.</title>
        <authorList>
            <person name="Jiang X."/>
            <person name="Hall A.B."/>
            <person name="Arthur T.D."/>
            <person name="Plichta D.R."/>
            <person name="Covington C.T."/>
            <person name="Poyet M."/>
            <person name="Crothers J."/>
            <person name="Moses P.L."/>
            <person name="Tolonen A.C."/>
            <person name="Vlamakis H."/>
            <person name="Alm E.J."/>
            <person name="Xavier R.J."/>
        </authorList>
    </citation>
    <scope>NUCLEOTIDE SEQUENCE [LARGE SCALE GENOMIC DNA]</scope>
    <source>
        <strain evidence="14">Af_0058</strain>
        <strain evidence="22">af_0058</strain>
    </source>
</reference>
<evidence type="ECO:0000313" key="18">
    <source>
        <dbReference type="Proteomes" id="UP000265828"/>
    </source>
</evidence>
<dbReference type="Proteomes" id="UP000283585">
    <property type="component" value="Unassembled WGS sequence"/>
</dbReference>
<evidence type="ECO:0000313" key="11">
    <source>
        <dbReference type="EMBL" id="RGV65646.1"/>
    </source>
</evidence>
<evidence type="ECO:0000313" key="20">
    <source>
        <dbReference type="Proteomes" id="UP000284644"/>
    </source>
</evidence>
<dbReference type="Proteomes" id="UP000095409">
    <property type="component" value="Unassembled WGS sequence"/>
</dbReference>
<evidence type="ECO:0000313" key="10">
    <source>
        <dbReference type="EMBL" id="RGR50629.1"/>
    </source>
</evidence>